<sequence>MSTNQHLPILFYSERCANSKEVIGTIQALNKASLFRFVNVDTTPRHLFPPELKAVPTVIFPDTKQVLAGKTAIFAQLSKPVQSRREIPTARAEPAKPAEPLFWSFNESTMSSGYSSFDGTTRTAEDQLRYSYLDGELRTTGQDMPPPMSGGGSNGTSDPAGGAPSKTGRNDDVLSRLETFQSSRDSEYAPISRT</sequence>
<evidence type="ECO:0000256" key="1">
    <source>
        <dbReference type="SAM" id="MobiDB-lite"/>
    </source>
</evidence>
<reference evidence="2" key="1">
    <citation type="journal article" date="2020" name="Nature">
        <title>Giant virus diversity and host interactions through global metagenomics.</title>
        <authorList>
            <person name="Schulz F."/>
            <person name="Roux S."/>
            <person name="Paez-Espino D."/>
            <person name="Jungbluth S."/>
            <person name="Walsh D.A."/>
            <person name="Denef V.J."/>
            <person name="McMahon K.D."/>
            <person name="Konstantinidis K.T."/>
            <person name="Eloe-Fadrosh E.A."/>
            <person name="Kyrpides N.C."/>
            <person name="Woyke T."/>
        </authorList>
    </citation>
    <scope>NUCLEOTIDE SEQUENCE</scope>
    <source>
        <strain evidence="2">GVMAG-S-1101176-114</strain>
    </source>
</reference>
<protein>
    <recommendedName>
        <fullName evidence="3">Glutaredoxin domain-containing protein</fullName>
    </recommendedName>
</protein>
<evidence type="ECO:0000313" key="2">
    <source>
        <dbReference type="EMBL" id="QHU13036.1"/>
    </source>
</evidence>
<evidence type="ECO:0008006" key="3">
    <source>
        <dbReference type="Google" id="ProtNLM"/>
    </source>
</evidence>
<dbReference type="AlphaFoldDB" id="A0A6C0K7I9"/>
<proteinExistence type="predicted"/>
<dbReference type="EMBL" id="MN740813">
    <property type="protein sequence ID" value="QHU13036.1"/>
    <property type="molecule type" value="Genomic_DNA"/>
</dbReference>
<feature type="region of interest" description="Disordered" evidence="1">
    <location>
        <begin position="137"/>
        <end position="194"/>
    </location>
</feature>
<accession>A0A6C0K7I9</accession>
<organism evidence="2">
    <name type="scientific">viral metagenome</name>
    <dbReference type="NCBI Taxonomy" id="1070528"/>
    <lineage>
        <taxon>unclassified sequences</taxon>
        <taxon>metagenomes</taxon>
        <taxon>organismal metagenomes</taxon>
    </lineage>
</organism>
<name>A0A6C0K7I9_9ZZZZ</name>